<dbReference type="Proteomes" id="UP001382455">
    <property type="component" value="Unassembled WGS sequence"/>
</dbReference>
<gene>
    <name evidence="1" type="ORF">WAE96_11735</name>
</gene>
<sequence>MEQFGDFTDIMRVRFWLFEVASQLSMENIELLFREDPLIDVDLNAKNKEQGDEILSFFYGAGREKINLLDYYNGSKKPRFKGVNNKLAGVGDKIESIFHNTKTIFENGPAKLFDIVSADTPQDAFSLFIQASMSFLKRSKYVHEYEVPMMSKVVFNDELGLNEYTEEKTGGHIERTDWSDISSNILSNDPKLNYEKIRTFLPSAYDLPDFKNSSLMIELLLLHVADAFIQVKFCSAAGTICNKLIINSDILLEIEKRCHIDRTYWFANPVFEQERIKLLRKEPVYFEQRKYEAFDFEVD</sequence>
<accession>A0ABU8ETN9</accession>
<name>A0ABU8ETN9_9GAMM</name>
<evidence type="ECO:0000313" key="2">
    <source>
        <dbReference type="Proteomes" id="UP001382455"/>
    </source>
</evidence>
<protein>
    <submittedName>
        <fullName evidence="1">Uncharacterized protein</fullName>
    </submittedName>
</protein>
<organism evidence="1 2">
    <name type="scientific">Pseudoalteromonas spongiae</name>
    <dbReference type="NCBI Taxonomy" id="298657"/>
    <lineage>
        <taxon>Bacteria</taxon>
        <taxon>Pseudomonadati</taxon>
        <taxon>Pseudomonadota</taxon>
        <taxon>Gammaproteobacteria</taxon>
        <taxon>Alteromonadales</taxon>
        <taxon>Pseudoalteromonadaceae</taxon>
        <taxon>Pseudoalteromonas</taxon>
    </lineage>
</organism>
<proteinExistence type="predicted"/>
<reference evidence="1 2" key="1">
    <citation type="submission" date="2023-12" db="EMBL/GenBank/DDBJ databases">
        <title>Friends and Foes: Symbiotic and Algicidal bacterial influence on Karenia brevis blooms.</title>
        <authorList>
            <person name="Fei C."/>
            <person name="Mohamed A.R."/>
            <person name="Booker A."/>
            <person name="Arshad M."/>
            <person name="Klass S."/>
            <person name="Ahn S."/>
            <person name="Gilbert P.M."/>
            <person name="Heil C.A."/>
            <person name="Martinez J.M."/>
            <person name="Amin S.A."/>
        </authorList>
    </citation>
    <scope>NUCLEOTIDE SEQUENCE [LARGE SCALE GENOMIC DNA]</scope>
    <source>
        <strain evidence="1 2">CE15</strain>
    </source>
</reference>
<dbReference type="EMBL" id="JBAWKS010000001">
    <property type="protein sequence ID" value="MEI4550336.1"/>
    <property type="molecule type" value="Genomic_DNA"/>
</dbReference>
<evidence type="ECO:0000313" key="1">
    <source>
        <dbReference type="EMBL" id="MEI4550336.1"/>
    </source>
</evidence>
<comment type="caution">
    <text evidence="1">The sequence shown here is derived from an EMBL/GenBank/DDBJ whole genome shotgun (WGS) entry which is preliminary data.</text>
</comment>
<keyword evidence="2" id="KW-1185">Reference proteome</keyword>
<dbReference type="RefSeq" id="WP_336435560.1">
    <property type="nucleotide sequence ID" value="NZ_JBAWKS010000001.1"/>
</dbReference>